<protein>
    <submittedName>
        <fullName evidence="3">Uncharacterized protein</fullName>
    </submittedName>
</protein>
<feature type="transmembrane region" description="Helical" evidence="2">
    <location>
        <begin position="66"/>
        <end position="84"/>
    </location>
</feature>
<feature type="region of interest" description="Disordered" evidence="1">
    <location>
        <begin position="1"/>
        <end position="54"/>
    </location>
</feature>
<name>A0A955LWZ7_UNCKA</name>
<evidence type="ECO:0000313" key="3">
    <source>
        <dbReference type="EMBL" id="MCA9397746.1"/>
    </source>
</evidence>
<sequence>MPRKKKSIEEEVDSMQIEEDEEQASLHKKKSRKSLPKEKGAPWPRREHRFEESSLKDDAKPSLRNFIVGAVFLALLAYGTYYVHMRYDLFSFIRSVFVDSANETEMTYDLNNLSEGQQECLEDDLGQTTFKEIQTKTRSASLSEQDIIQNCLTMDISPQVSPTVSIIKPGDLPVADELAVAKGVYKWCLETGLGDAMDTLIEDEREPTVTELEAITYCQTYYWDEDLSACLPSDSVALTELGKVITYESAGLESGFVAGSTAVVMADGRIRVYFEGGDNGIMSAISSTPVVSPYDSLELQVEGTVINPGYSHPRAIVLGDGRTRLFVRSENTISSFISDDGFNFVKEEGVRITGDDLTFENITGVDIVSTDEGFRMYIGNASVSDDVAIEDRPDLVVKSAVSRDMFTWTVEEGIRLGAGSGIDGFETDNDQQKAQEADHPSVLKTDDDNVLVAFRSTYGSCVASSSDGISFDRPLLLVDENLMPTSLIGGDLDILYLEPNVYLITSTGGGSTKDSFISAGILRIKQ</sequence>
<feature type="compositionally biased region" description="Basic and acidic residues" evidence="1">
    <location>
        <begin position="35"/>
        <end position="54"/>
    </location>
</feature>
<feature type="compositionally biased region" description="Basic and acidic residues" evidence="1">
    <location>
        <begin position="430"/>
        <end position="440"/>
    </location>
</feature>
<keyword evidence="2" id="KW-0812">Transmembrane</keyword>
<comment type="caution">
    <text evidence="3">The sequence shown here is derived from an EMBL/GenBank/DDBJ whole genome shotgun (WGS) entry which is preliminary data.</text>
</comment>
<dbReference type="EMBL" id="JAGQKY010000124">
    <property type="protein sequence ID" value="MCA9397746.1"/>
    <property type="molecule type" value="Genomic_DNA"/>
</dbReference>
<dbReference type="InterPro" id="IPR023296">
    <property type="entry name" value="Glyco_hydro_beta-prop_sf"/>
</dbReference>
<reference evidence="3" key="2">
    <citation type="journal article" date="2021" name="Microbiome">
        <title>Successional dynamics and alternative stable states in a saline activated sludge microbial community over 9 years.</title>
        <authorList>
            <person name="Wang Y."/>
            <person name="Ye J."/>
            <person name="Ju F."/>
            <person name="Liu L."/>
            <person name="Boyd J.A."/>
            <person name="Deng Y."/>
            <person name="Parks D.H."/>
            <person name="Jiang X."/>
            <person name="Yin X."/>
            <person name="Woodcroft B.J."/>
            <person name="Tyson G.W."/>
            <person name="Hugenholtz P."/>
            <person name="Polz M.F."/>
            <person name="Zhang T."/>
        </authorList>
    </citation>
    <scope>NUCLEOTIDE SEQUENCE</scope>
    <source>
        <strain evidence="3">HKST-UBA02</strain>
    </source>
</reference>
<evidence type="ECO:0000256" key="1">
    <source>
        <dbReference type="SAM" id="MobiDB-lite"/>
    </source>
</evidence>
<reference evidence="3" key="1">
    <citation type="submission" date="2020-04" db="EMBL/GenBank/DDBJ databases">
        <authorList>
            <person name="Zhang T."/>
        </authorList>
    </citation>
    <scope>NUCLEOTIDE SEQUENCE</scope>
    <source>
        <strain evidence="3">HKST-UBA02</strain>
    </source>
</reference>
<dbReference type="SUPFAM" id="SSF75005">
    <property type="entry name" value="Arabinanase/levansucrase/invertase"/>
    <property type="match status" value="1"/>
</dbReference>
<dbReference type="Proteomes" id="UP000699691">
    <property type="component" value="Unassembled WGS sequence"/>
</dbReference>
<evidence type="ECO:0000313" key="4">
    <source>
        <dbReference type="Proteomes" id="UP000699691"/>
    </source>
</evidence>
<organism evidence="3 4">
    <name type="scientific">candidate division WWE3 bacterium</name>
    <dbReference type="NCBI Taxonomy" id="2053526"/>
    <lineage>
        <taxon>Bacteria</taxon>
        <taxon>Katanobacteria</taxon>
    </lineage>
</organism>
<evidence type="ECO:0000256" key="2">
    <source>
        <dbReference type="SAM" id="Phobius"/>
    </source>
</evidence>
<gene>
    <name evidence="3" type="ORF">KC573_02855</name>
</gene>
<keyword evidence="2" id="KW-1133">Transmembrane helix</keyword>
<dbReference type="AlphaFoldDB" id="A0A955LWZ7"/>
<keyword evidence="2" id="KW-0472">Membrane</keyword>
<accession>A0A955LWZ7</accession>
<feature type="compositionally biased region" description="Acidic residues" evidence="1">
    <location>
        <begin position="10"/>
        <end position="23"/>
    </location>
</feature>
<proteinExistence type="predicted"/>
<feature type="region of interest" description="Disordered" evidence="1">
    <location>
        <begin position="421"/>
        <end position="440"/>
    </location>
</feature>